<reference evidence="1" key="1">
    <citation type="submission" date="2021-01" db="EMBL/GenBank/DDBJ databases">
        <title>Genome public.</title>
        <authorList>
            <person name="Liu C."/>
            <person name="Sun Q."/>
        </authorList>
    </citation>
    <scope>NUCLEOTIDE SEQUENCE</scope>
    <source>
        <strain evidence="1">M6</strain>
    </source>
</reference>
<dbReference type="Proteomes" id="UP000633365">
    <property type="component" value="Unassembled WGS sequence"/>
</dbReference>
<protein>
    <submittedName>
        <fullName evidence="1">Uncharacterized protein</fullName>
    </submittedName>
</protein>
<proteinExistence type="predicted"/>
<dbReference type="AlphaFoldDB" id="A0A934U2H2"/>
<organism evidence="1 2">
    <name type="scientific">Ruminococcus difficilis</name>
    <dbReference type="NCBI Taxonomy" id="2763069"/>
    <lineage>
        <taxon>Bacteria</taxon>
        <taxon>Bacillati</taxon>
        <taxon>Bacillota</taxon>
        <taxon>Clostridia</taxon>
        <taxon>Eubacteriales</taxon>
        <taxon>Oscillospiraceae</taxon>
        <taxon>Ruminococcus</taxon>
    </lineage>
</organism>
<dbReference type="RefSeq" id="WP_201426932.1">
    <property type="nucleotide sequence ID" value="NZ_JAEQMG010000040.1"/>
</dbReference>
<dbReference type="EMBL" id="JAEQMG010000040">
    <property type="protein sequence ID" value="MBK6087627.1"/>
    <property type="molecule type" value="Genomic_DNA"/>
</dbReference>
<comment type="caution">
    <text evidence="1">The sequence shown here is derived from an EMBL/GenBank/DDBJ whole genome shotgun (WGS) entry which is preliminary data.</text>
</comment>
<accession>A0A934U2H2</accession>
<gene>
    <name evidence="1" type="ORF">JKK62_03005</name>
</gene>
<evidence type="ECO:0000313" key="1">
    <source>
        <dbReference type="EMBL" id="MBK6087627.1"/>
    </source>
</evidence>
<name>A0A934U2H2_9FIRM</name>
<evidence type="ECO:0000313" key="2">
    <source>
        <dbReference type="Proteomes" id="UP000633365"/>
    </source>
</evidence>
<keyword evidence="2" id="KW-1185">Reference proteome</keyword>
<sequence>MFRKYDQIDRAQISPQDIEKMTRFIKKTYEDGTCEKVARIIEKRMRITSDTFFED</sequence>